<feature type="region of interest" description="Disordered" evidence="1">
    <location>
        <begin position="1"/>
        <end position="52"/>
    </location>
</feature>
<organism evidence="2 3">
    <name type="scientific">Caballeronia udeis</name>
    <dbReference type="NCBI Taxonomy" id="1232866"/>
    <lineage>
        <taxon>Bacteria</taxon>
        <taxon>Pseudomonadati</taxon>
        <taxon>Pseudomonadota</taxon>
        <taxon>Betaproteobacteria</taxon>
        <taxon>Burkholderiales</taxon>
        <taxon>Burkholderiaceae</taxon>
        <taxon>Caballeronia</taxon>
    </lineage>
</organism>
<reference evidence="2 3" key="1">
    <citation type="submission" date="2016-01" db="EMBL/GenBank/DDBJ databases">
        <authorList>
            <person name="Oliw E.H."/>
        </authorList>
    </citation>
    <scope>NUCLEOTIDE SEQUENCE [LARGE SCALE GENOMIC DNA]</scope>
    <source>
        <strain evidence="2">LMG 27134</strain>
    </source>
</reference>
<dbReference type="Proteomes" id="UP000054683">
    <property type="component" value="Unassembled WGS sequence"/>
</dbReference>
<accession>A0A158FVZ1</accession>
<evidence type="ECO:0000313" key="2">
    <source>
        <dbReference type="EMBL" id="SAL23995.1"/>
    </source>
</evidence>
<evidence type="ECO:0000256" key="1">
    <source>
        <dbReference type="SAM" id="MobiDB-lite"/>
    </source>
</evidence>
<feature type="compositionally biased region" description="Basic and acidic residues" evidence="1">
    <location>
        <begin position="13"/>
        <end position="24"/>
    </location>
</feature>
<protein>
    <submittedName>
        <fullName evidence="2">Uncharacterized protein</fullName>
    </submittedName>
</protein>
<evidence type="ECO:0000313" key="3">
    <source>
        <dbReference type="Proteomes" id="UP000054683"/>
    </source>
</evidence>
<dbReference type="EMBL" id="FCOK02000008">
    <property type="protein sequence ID" value="SAL23995.1"/>
    <property type="molecule type" value="Genomic_DNA"/>
</dbReference>
<proteinExistence type="predicted"/>
<sequence length="52" mass="5438">MPSPRKAPPSHAAETDMPSRKKEVAAPSKSLGKTQGQKGAQVAQRTKGKPKG</sequence>
<dbReference type="AlphaFoldDB" id="A0A158FVZ1"/>
<name>A0A158FVZ1_9BURK</name>
<gene>
    <name evidence="2" type="ORF">AWB69_01707</name>
</gene>